<evidence type="ECO:0000256" key="5">
    <source>
        <dbReference type="ARBA" id="ARBA00022645"/>
    </source>
</evidence>
<feature type="domain" description="Peptidase M20 dimerisation" evidence="18">
    <location>
        <begin position="283"/>
        <end position="440"/>
    </location>
</feature>
<evidence type="ECO:0000256" key="8">
    <source>
        <dbReference type="ARBA" id="ARBA00022723"/>
    </source>
</evidence>
<dbReference type="GO" id="GO:0016020">
    <property type="term" value="C:membrane"/>
    <property type="evidence" value="ECO:0007669"/>
    <property type="project" value="UniProtKB-SubCell"/>
</dbReference>
<dbReference type="Proteomes" id="UP001204833">
    <property type="component" value="Unassembled WGS sequence"/>
</dbReference>
<dbReference type="GO" id="GO:0000328">
    <property type="term" value="C:fungal-type vacuole lumen"/>
    <property type="evidence" value="ECO:0007669"/>
    <property type="project" value="TreeGrafter"/>
</dbReference>
<dbReference type="InterPro" id="IPR001261">
    <property type="entry name" value="ArgE/DapE_CS"/>
</dbReference>
<keyword evidence="8 16" id="KW-0479">Metal-binding</keyword>
<dbReference type="InterPro" id="IPR047177">
    <property type="entry name" value="Pept_M20A"/>
</dbReference>
<keyword evidence="13 17" id="KW-0472">Membrane</keyword>
<proteinExistence type="inferred from homology"/>
<feature type="transmembrane region" description="Helical" evidence="17">
    <location>
        <begin position="20"/>
        <end position="41"/>
    </location>
</feature>
<evidence type="ECO:0000256" key="4">
    <source>
        <dbReference type="ARBA" id="ARBA00022499"/>
    </source>
</evidence>
<comment type="caution">
    <text evidence="19">The sequence shown here is derived from an EMBL/GenBank/DDBJ whole genome shotgun (WGS) entry which is preliminary data.</text>
</comment>
<dbReference type="SUPFAM" id="SSF53187">
    <property type="entry name" value="Zn-dependent exopeptidases"/>
    <property type="match status" value="1"/>
</dbReference>
<feature type="active site" description="Proton acceptor" evidence="15">
    <location>
        <position position="234"/>
    </location>
</feature>
<sequence length="582" mass="65033">MIGLPLDGDSTNKRRKYSIIGGLTFVILLVVFFSTNLFNYLKIALTPIPGPDSNVCPLQDPIAPASYYKDNSSVLNILYDSTYRKESIQRLSGAVQVDTQIFDNQPDVDEDPEVWAKFKKFHKYLQTTFPLVYENLDVTTVNTYGLVYTWKGSKKSLKPVLLTAHQDTVPVQKDSLDQWTYPPFEGHYDGEYIYGRGVSDCKNVLIAILETLELLLKQGYNPSRTVIAAFGFDEEASGVRGASAIGKYLEEKLGKDSIYAVVDEGPGLTTDPFTNTVIATPGTGEKGYIDIHVELATPGGHSSIPPDHTSIGIVSELGYLIEKDPYDPILTNKNPIFEYFQCVAVHDPKNKIPKSFKKIILRSGFDKFANSKLVAKISESKLLKYLIKTSQALDIINGGEKVNALPEDTKLAVNHRVAIESNVATVKRHFTERVVEVAKRHGLIVTAFGKTVYEPPKDTPYAGEFKITGNKGLEAAPLTPTDDTVWKYLSGVTRHVFEDLVYTNLTYPIATAPAIMSGNTDTRYYWNLTRNIFRYSPFYVYNILVGSGVHSVDERLKFDGHLQLHAWFYEYLQAIDTAKANN</sequence>
<keyword evidence="10 16" id="KW-0862">Zinc</keyword>
<dbReference type="InterPro" id="IPR011650">
    <property type="entry name" value="Peptidase_M20_dimer"/>
</dbReference>
<keyword evidence="6" id="KW-0645">Protease</keyword>
<evidence type="ECO:0000256" key="13">
    <source>
        <dbReference type="ARBA" id="ARBA00023136"/>
    </source>
</evidence>
<comment type="subcellular location">
    <subcellularLocation>
        <location evidence="2">Membrane</location>
        <topology evidence="2">Single-pass membrane protein</topology>
    </subcellularLocation>
</comment>
<evidence type="ECO:0000256" key="17">
    <source>
        <dbReference type="SAM" id="Phobius"/>
    </source>
</evidence>
<keyword evidence="9" id="KW-0378">Hydrolase</keyword>
<evidence type="ECO:0000313" key="20">
    <source>
        <dbReference type="Proteomes" id="UP001204833"/>
    </source>
</evidence>
<evidence type="ECO:0000256" key="1">
    <source>
        <dbReference type="ARBA" id="ARBA00001947"/>
    </source>
</evidence>
<feature type="binding site" evidence="16">
    <location>
        <position position="165"/>
    </location>
    <ligand>
        <name>Zn(2+)</name>
        <dbReference type="ChEBI" id="CHEBI:29105"/>
        <label>2</label>
    </ligand>
</feature>
<name>A0AAD5BBV5_9ASCO</name>
<comment type="cofactor">
    <cofactor evidence="1">
        <name>Zn(2+)</name>
        <dbReference type="ChEBI" id="CHEBI:29105"/>
    </cofactor>
</comment>
<dbReference type="PROSITE" id="PS00758">
    <property type="entry name" value="ARGE_DAPE_CPG2_1"/>
    <property type="match status" value="1"/>
</dbReference>
<dbReference type="FunFam" id="3.40.630.10:FF:000098">
    <property type="entry name" value="Gly-Xaa carboxypeptidase"/>
    <property type="match status" value="1"/>
</dbReference>
<keyword evidence="5" id="KW-0121">Carboxypeptidase</keyword>
<evidence type="ECO:0000256" key="2">
    <source>
        <dbReference type="ARBA" id="ARBA00004167"/>
    </source>
</evidence>
<evidence type="ECO:0000256" key="7">
    <source>
        <dbReference type="ARBA" id="ARBA00022692"/>
    </source>
</evidence>
<dbReference type="Gene3D" id="3.40.630.10">
    <property type="entry name" value="Zn peptidases"/>
    <property type="match status" value="1"/>
</dbReference>
<dbReference type="Pfam" id="PF01546">
    <property type="entry name" value="Peptidase_M20"/>
    <property type="match status" value="1"/>
</dbReference>
<reference evidence="19 20" key="1">
    <citation type="journal article" date="2022" name="DNA Res.">
        <title>Genome analysis of five recently described species of the CUG-Ser clade uncovers Candida theae as a new hybrid lineage with pathogenic potential in the Candida parapsilosis species complex.</title>
        <authorList>
            <person name="Mixao V."/>
            <person name="Del Olmo V."/>
            <person name="Hegedusova E."/>
            <person name="Saus E."/>
            <person name="Pryszcz L."/>
            <person name="Cillingova A."/>
            <person name="Nosek J."/>
            <person name="Gabaldon T."/>
        </authorList>
    </citation>
    <scope>NUCLEOTIDE SEQUENCE [LARGE SCALE GENOMIC DNA]</scope>
    <source>
        <strain evidence="19 20">CBS 12239</strain>
    </source>
</reference>
<keyword evidence="12 17" id="KW-1133">Transmembrane helix</keyword>
<protein>
    <submittedName>
        <fullName evidence="19">CPS1</fullName>
    </submittedName>
</protein>
<evidence type="ECO:0000259" key="18">
    <source>
        <dbReference type="Pfam" id="PF07687"/>
    </source>
</evidence>
<dbReference type="PANTHER" id="PTHR45962:SF1">
    <property type="entry name" value="N-FATTY-ACYL-AMINO ACID SYNTHASE_HYDROLASE PM20D1"/>
    <property type="match status" value="1"/>
</dbReference>
<dbReference type="CDD" id="cd05674">
    <property type="entry name" value="M20_yscS"/>
    <property type="match status" value="1"/>
</dbReference>
<feature type="binding site" evidence="16">
    <location>
        <position position="263"/>
    </location>
    <ligand>
        <name>Zn(2+)</name>
        <dbReference type="ChEBI" id="CHEBI:29105"/>
        <label>2</label>
    </ligand>
</feature>
<dbReference type="InterPro" id="IPR017141">
    <property type="entry name" value="Pept_M20_carboxypep"/>
</dbReference>
<keyword evidence="11" id="KW-0832">Ubl conjugation</keyword>
<feature type="binding site" evidence="16">
    <location>
        <position position="550"/>
    </location>
    <ligand>
        <name>Zn(2+)</name>
        <dbReference type="ChEBI" id="CHEBI:29105"/>
        <label>1</label>
    </ligand>
</feature>
<dbReference type="GO" id="GO:0046872">
    <property type="term" value="F:metal ion binding"/>
    <property type="evidence" value="ECO:0007669"/>
    <property type="project" value="UniProtKB-KW"/>
</dbReference>
<dbReference type="Gene3D" id="1.10.150.900">
    <property type="match status" value="1"/>
</dbReference>
<feature type="binding site" evidence="16">
    <location>
        <position position="200"/>
    </location>
    <ligand>
        <name>Zn(2+)</name>
        <dbReference type="ChEBI" id="CHEBI:29105"/>
        <label>1</label>
    </ligand>
</feature>
<dbReference type="GO" id="GO:0051603">
    <property type="term" value="P:proteolysis involved in protein catabolic process"/>
    <property type="evidence" value="ECO:0007669"/>
    <property type="project" value="TreeGrafter"/>
</dbReference>
<evidence type="ECO:0000256" key="6">
    <source>
        <dbReference type="ARBA" id="ARBA00022670"/>
    </source>
</evidence>
<feature type="binding site" evidence="16">
    <location>
        <position position="235"/>
    </location>
    <ligand>
        <name>Zn(2+)</name>
        <dbReference type="ChEBI" id="CHEBI:29105"/>
        <label>1</label>
    </ligand>
</feature>
<evidence type="ECO:0000256" key="10">
    <source>
        <dbReference type="ARBA" id="ARBA00022833"/>
    </source>
</evidence>
<evidence type="ECO:0000313" key="19">
    <source>
        <dbReference type="EMBL" id="KAI5953020.1"/>
    </source>
</evidence>
<dbReference type="Pfam" id="PF07687">
    <property type="entry name" value="M20_dimer"/>
    <property type="match status" value="1"/>
</dbReference>
<evidence type="ECO:0000256" key="9">
    <source>
        <dbReference type="ARBA" id="ARBA00022801"/>
    </source>
</evidence>
<comment type="similarity">
    <text evidence="3">Belongs to the peptidase M20A family.</text>
</comment>
<dbReference type="PANTHER" id="PTHR45962">
    <property type="entry name" value="N-FATTY-ACYL-AMINO ACID SYNTHASE/HYDROLASE PM20D1"/>
    <property type="match status" value="1"/>
</dbReference>
<evidence type="ECO:0000256" key="3">
    <source>
        <dbReference type="ARBA" id="ARBA00006247"/>
    </source>
</evidence>
<keyword evidence="14" id="KW-0325">Glycoprotein</keyword>
<dbReference type="AlphaFoldDB" id="A0AAD5BBV5"/>
<keyword evidence="7 17" id="KW-0812">Transmembrane</keyword>
<keyword evidence="4" id="KW-1017">Isopeptide bond</keyword>
<feature type="binding site" evidence="16">
    <location>
        <position position="200"/>
    </location>
    <ligand>
        <name>Zn(2+)</name>
        <dbReference type="ChEBI" id="CHEBI:29105"/>
        <label>2</label>
    </ligand>
</feature>
<accession>A0AAD5BBV5</accession>
<organism evidence="19 20">
    <name type="scientific">Candida theae</name>
    <dbReference type="NCBI Taxonomy" id="1198502"/>
    <lineage>
        <taxon>Eukaryota</taxon>
        <taxon>Fungi</taxon>
        <taxon>Dikarya</taxon>
        <taxon>Ascomycota</taxon>
        <taxon>Saccharomycotina</taxon>
        <taxon>Pichiomycetes</taxon>
        <taxon>Debaryomycetaceae</taxon>
        <taxon>Candida/Lodderomyces clade</taxon>
        <taxon>Candida</taxon>
    </lineage>
</organism>
<evidence type="ECO:0000256" key="11">
    <source>
        <dbReference type="ARBA" id="ARBA00022843"/>
    </source>
</evidence>
<dbReference type="GeneID" id="76152070"/>
<evidence type="ECO:0000256" key="16">
    <source>
        <dbReference type="PIRSR" id="PIRSR037217-2"/>
    </source>
</evidence>
<gene>
    <name evidence="19" type="ORF">KGF57_004012</name>
</gene>
<dbReference type="GO" id="GO:0004181">
    <property type="term" value="F:metallocarboxypeptidase activity"/>
    <property type="evidence" value="ECO:0007669"/>
    <property type="project" value="InterPro"/>
</dbReference>
<dbReference type="InterPro" id="IPR002933">
    <property type="entry name" value="Peptidase_M20"/>
</dbReference>
<keyword evidence="20" id="KW-1185">Reference proteome</keyword>
<evidence type="ECO:0000256" key="12">
    <source>
        <dbReference type="ARBA" id="ARBA00022989"/>
    </source>
</evidence>
<dbReference type="EMBL" id="JAIHNG010000140">
    <property type="protein sequence ID" value="KAI5953020.1"/>
    <property type="molecule type" value="Genomic_DNA"/>
</dbReference>
<feature type="active site" evidence="15">
    <location>
        <position position="167"/>
    </location>
</feature>
<dbReference type="RefSeq" id="XP_051607433.1">
    <property type="nucleotide sequence ID" value="XM_051753490.1"/>
</dbReference>
<dbReference type="PIRSF" id="PIRSF037217">
    <property type="entry name" value="Carboxypeptidase_S"/>
    <property type="match status" value="1"/>
</dbReference>
<evidence type="ECO:0000256" key="14">
    <source>
        <dbReference type="ARBA" id="ARBA00023180"/>
    </source>
</evidence>
<evidence type="ECO:0000256" key="15">
    <source>
        <dbReference type="PIRSR" id="PIRSR037217-1"/>
    </source>
</evidence>